<dbReference type="Pfam" id="PF13581">
    <property type="entry name" value="HATPase_c_2"/>
    <property type="match status" value="1"/>
</dbReference>
<dbReference type="PANTHER" id="PTHR43156">
    <property type="entry name" value="STAGE II SPORULATION PROTEIN E-RELATED"/>
    <property type="match status" value="1"/>
</dbReference>
<dbReference type="InterPro" id="IPR001932">
    <property type="entry name" value="PPM-type_phosphatase-like_dom"/>
</dbReference>
<dbReference type="Pfam" id="PF07228">
    <property type="entry name" value="SpoIIE"/>
    <property type="match status" value="1"/>
</dbReference>
<dbReference type="SUPFAM" id="SSF55874">
    <property type="entry name" value="ATPase domain of HSP90 chaperone/DNA topoisomerase II/histidine kinase"/>
    <property type="match status" value="1"/>
</dbReference>
<proteinExistence type="predicted"/>
<dbReference type="Gene3D" id="3.30.750.24">
    <property type="entry name" value="STAS domain"/>
    <property type="match status" value="1"/>
</dbReference>
<keyword evidence="1" id="KW-0378">Hydrolase</keyword>
<dbReference type="Proteomes" id="UP001500457">
    <property type="component" value="Unassembled WGS sequence"/>
</dbReference>
<dbReference type="Gene3D" id="3.60.40.10">
    <property type="entry name" value="PPM-type phosphatase domain"/>
    <property type="match status" value="1"/>
</dbReference>
<feature type="coiled-coil region" evidence="2">
    <location>
        <begin position="144"/>
        <end position="171"/>
    </location>
</feature>
<dbReference type="SUPFAM" id="SSF55785">
    <property type="entry name" value="PYP-like sensor domain (PAS domain)"/>
    <property type="match status" value="1"/>
</dbReference>
<dbReference type="Pfam" id="PF13466">
    <property type="entry name" value="STAS_2"/>
    <property type="match status" value="1"/>
</dbReference>
<evidence type="ECO:0000313" key="6">
    <source>
        <dbReference type="Proteomes" id="UP001500457"/>
    </source>
</evidence>
<name>A0ABP9E5F0_9PSEU</name>
<evidence type="ECO:0000313" key="5">
    <source>
        <dbReference type="EMBL" id="GAA4869009.1"/>
    </source>
</evidence>
<evidence type="ECO:0000256" key="1">
    <source>
        <dbReference type="ARBA" id="ARBA00022801"/>
    </source>
</evidence>
<feature type="compositionally biased region" description="Gly residues" evidence="3">
    <location>
        <begin position="674"/>
        <end position="683"/>
    </location>
</feature>
<dbReference type="SUPFAM" id="SSF52091">
    <property type="entry name" value="SpoIIaa-like"/>
    <property type="match status" value="1"/>
</dbReference>
<dbReference type="InterPro" id="IPR058548">
    <property type="entry name" value="MlaB-like_STAS"/>
</dbReference>
<dbReference type="EMBL" id="BAABHQ010000003">
    <property type="protein sequence ID" value="GAA4869009.1"/>
    <property type="molecule type" value="Genomic_DNA"/>
</dbReference>
<evidence type="ECO:0000256" key="2">
    <source>
        <dbReference type="SAM" id="Coils"/>
    </source>
</evidence>
<evidence type="ECO:0000256" key="3">
    <source>
        <dbReference type="SAM" id="MobiDB-lite"/>
    </source>
</evidence>
<feature type="compositionally biased region" description="Basic and acidic residues" evidence="3">
    <location>
        <begin position="663"/>
        <end position="672"/>
    </location>
</feature>
<sequence>MNWSEMSDREDELRRSVGDAEEVRAAFEDLPLMMAAMDGPELRFVAANAAYRALAGGSAFIGEPLRGVFPEVGGQQVFEAVERVYATAEPYSMHEWRMQFGIDDSGQPKELYLDVHLVPRFTAGGEKRGVVGYITDVTALVMARLAAQSKAAEVERRYEQARDVIALLQRELLSPGLPVLPGLRVAASYLLADADTAAGGDWFDALPLSDGRVGLVVGDVVGHGVAASAVMGQLRAIAAERLHSGANLPDALAALDAAAGRIPGARAATVCVVVLYPASGAVSYCTAGHPPPLVVPVSNEPRYLPTSGAGPLGTGSGFPLAQATLEVGDVLLCYTDGIIERPGRARAASGAELSRVAADAAAGRGLRTGEFSAVERVCTHTLELLVRATGHSDDITLLAVQRREPLPPLEVRLTAEYGAIGVLRTRLRTWIAELGVSPDDLFRVTHAVNELVTNAVDHAYPRRGPMWMRASVDTTGTLHASVTDLGRTPGTADLISVDDLAAIPSHLERGRGLAMSQRLVDVLELEQAEPGMTARIAHRLSRPARLLIADDVRGAPSPVPAPGAPAEFLLILDEPSPRGPRIRLAGPVDAETATKLRTELARRTASHTHTLTVDLSEVTLLASAGVAALAAARAAAPADTLQLYAPAGSEADQVLTLVGFEHTTSDPDRIEASDGGGAATGPS</sequence>
<dbReference type="InterPro" id="IPR036513">
    <property type="entry name" value="STAS_dom_sf"/>
</dbReference>
<dbReference type="PANTHER" id="PTHR43156:SF2">
    <property type="entry name" value="STAGE II SPORULATION PROTEIN E"/>
    <property type="match status" value="1"/>
</dbReference>
<dbReference type="CDD" id="cd16936">
    <property type="entry name" value="HATPase_RsbW-like"/>
    <property type="match status" value="1"/>
</dbReference>
<dbReference type="Gene3D" id="3.30.450.20">
    <property type="entry name" value="PAS domain"/>
    <property type="match status" value="1"/>
</dbReference>
<feature type="region of interest" description="Disordered" evidence="3">
    <location>
        <begin position="660"/>
        <end position="683"/>
    </location>
</feature>
<dbReference type="InterPro" id="IPR052016">
    <property type="entry name" value="Bact_Sigma-Reg"/>
</dbReference>
<reference evidence="6" key="1">
    <citation type="journal article" date="2019" name="Int. J. Syst. Evol. Microbiol.">
        <title>The Global Catalogue of Microorganisms (GCM) 10K type strain sequencing project: providing services to taxonomists for standard genome sequencing and annotation.</title>
        <authorList>
            <consortium name="The Broad Institute Genomics Platform"/>
            <consortium name="The Broad Institute Genome Sequencing Center for Infectious Disease"/>
            <person name="Wu L."/>
            <person name="Ma J."/>
        </authorList>
    </citation>
    <scope>NUCLEOTIDE SEQUENCE [LARGE SCALE GENOMIC DNA]</scope>
    <source>
        <strain evidence="6">JCM 17983</strain>
    </source>
</reference>
<comment type="caution">
    <text evidence="5">The sequence shown here is derived from an EMBL/GenBank/DDBJ whole genome shotgun (WGS) entry which is preliminary data.</text>
</comment>
<gene>
    <name evidence="5" type="ORF">GCM10023203_17520</name>
</gene>
<keyword evidence="6" id="KW-1185">Reference proteome</keyword>
<dbReference type="Gene3D" id="3.30.565.10">
    <property type="entry name" value="Histidine kinase-like ATPase, C-terminal domain"/>
    <property type="match status" value="1"/>
</dbReference>
<dbReference type="Pfam" id="PF08448">
    <property type="entry name" value="PAS_4"/>
    <property type="match status" value="1"/>
</dbReference>
<organism evidence="5 6">
    <name type="scientific">Actinomycetospora straminea</name>
    <dbReference type="NCBI Taxonomy" id="663607"/>
    <lineage>
        <taxon>Bacteria</taxon>
        <taxon>Bacillati</taxon>
        <taxon>Actinomycetota</taxon>
        <taxon>Actinomycetes</taxon>
        <taxon>Pseudonocardiales</taxon>
        <taxon>Pseudonocardiaceae</taxon>
        <taxon>Actinomycetospora</taxon>
    </lineage>
</organism>
<dbReference type="PROSITE" id="PS50801">
    <property type="entry name" value="STAS"/>
    <property type="match status" value="1"/>
</dbReference>
<keyword evidence="2" id="KW-0175">Coiled coil</keyword>
<dbReference type="InterPro" id="IPR035965">
    <property type="entry name" value="PAS-like_dom_sf"/>
</dbReference>
<feature type="domain" description="STAS" evidence="4">
    <location>
        <begin position="582"/>
        <end position="629"/>
    </location>
</feature>
<dbReference type="InterPro" id="IPR036890">
    <property type="entry name" value="HATPase_C_sf"/>
</dbReference>
<evidence type="ECO:0000259" key="4">
    <source>
        <dbReference type="PROSITE" id="PS50801"/>
    </source>
</evidence>
<dbReference type="SMART" id="SM00331">
    <property type="entry name" value="PP2C_SIG"/>
    <property type="match status" value="1"/>
</dbReference>
<dbReference type="InterPro" id="IPR003594">
    <property type="entry name" value="HATPase_dom"/>
</dbReference>
<dbReference type="InterPro" id="IPR036457">
    <property type="entry name" value="PPM-type-like_dom_sf"/>
</dbReference>
<dbReference type="SUPFAM" id="SSF81606">
    <property type="entry name" value="PP2C-like"/>
    <property type="match status" value="1"/>
</dbReference>
<dbReference type="InterPro" id="IPR013656">
    <property type="entry name" value="PAS_4"/>
</dbReference>
<dbReference type="InterPro" id="IPR002645">
    <property type="entry name" value="STAS_dom"/>
</dbReference>
<dbReference type="RefSeq" id="WP_274231340.1">
    <property type="nucleotide sequence ID" value="NZ_BAABHQ010000003.1"/>
</dbReference>
<accession>A0ABP9E5F0</accession>
<protein>
    <submittedName>
        <fullName evidence="5">Sigma-F factor regulator</fullName>
    </submittedName>
</protein>